<keyword evidence="1" id="KW-0732">Signal</keyword>
<accession>A0ABS8UZQ1</accession>
<keyword evidence="3" id="KW-1185">Reference proteome</keyword>
<feature type="chain" id="PRO_5046701642" evidence="1">
    <location>
        <begin position="28"/>
        <end position="100"/>
    </location>
</feature>
<proteinExistence type="predicted"/>
<sequence length="100" mass="11552">MISNFGQRYCKNLSLQSLLSLVLLVQSGFEKTRKQLYLIVQQVNFINHNTGKPQKYLHKLQKCSSCVLLVVCSLSQSLNQTLCNFPKPDNIQQCQNRRYS</sequence>
<protein>
    <submittedName>
        <fullName evidence="2">Uncharacterized protein</fullName>
    </submittedName>
</protein>
<evidence type="ECO:0000256" key="1">
    <source>
        <dbReference type="SAM" id="SignalP"/>
    </source>
</evidence>
<feature type="signal peptide" evidence="1">
    <location>
        <begin position="1"/>
        <end position="27"/>
    </location>
</feature>
<dbReference type="Proteomes" id="UP000823775">
    <property type="component" value="Unassembled WGS sequence"/>
</dbReference>
<dbReference type="EMBL" id="JACEIK010002992">
    <property type="protein sequence ID" value="MCD9639822.1"/>
    <property type="molecule type" value="Genomic_DNA"/>
</dbReference>
<evidence type="ECO:0000313" key="2">
    <source>
        <dbReference type="EMBL" id="MCD9639822.1"/>
    </source>
</evidence>
<reference evidence="2 3" key="1">
    <citation type="journal article" date="2021" name="BMC Genomics">
        <title>Datura genome reveals duplications of psychoactive alkaloid biosynthetic genes and high mutation rate following tissue culture.</title>
        <authorList>
            <person name="Rajewski A."/>
            <person name="Carter-House D."/>
            <person name="Stajich J."/>
            <person name="Litt A."/>
        </authorList>
    </citation>
    <scope>NUCLEOTIDE SEQUENCE [LARGE SCALE GENOMIC DNA]</scope>
    <source>
        <strain evidence="2">AR-01</strain>
    </source>
</reference>
<name>A0ABS8UZQ1_DATST</name>
<comment type="caution">
    <text evidence="2">The sequence shown here is derived from an EMBL/GenBank/DDBJ whole genome shotgun (WGS) entry which is preliminary data.</text>
</comment>
<organism evidence="2 3">
    <name type="scientific">Datura stramonium</name>
    <name type="common">Jimsonweed</name>
    <name type="synonym">Common thornapple</name>
    <dbReference type="NCBI Taxonomy" id="4076"/>
    <lineage>
        <taxon>Eukaryota</taxon>
        <taxon>Viridiplantae</taxon>
        <taxon>Streptophyta</taxon>
        <taxon>Embryophyta</taxon>
        <taxon>Tracheophyta</taxon>
        <taxon>Spermatophyta</taxon>
        <taxon>Magnoliopsida</taxon>
        <taxon>eudicotyledons</taxon>
        <taxon>Gunneridae</taxon>
        <taxon>Pentapetalae</taxon>
        <taxon>asterids</taxon>
        <taxon>lamiids</taxon>
        <taxon>Solanales</taxon>
        <taxon>Solanaceae</taxon>
        <taxon>Solanoideae</taxon>
        <taxon>Datureae</taxon>
        <taxon>Datura</taxon>
    </lineage>
</organism>
<gene>
    <name evidence="2" type="ORF">HAX54_024565</name>
</gene>
<evidence type="ECO:0000313" key="3">
    <source>
        <dbReference type="Proteomes" id="UP000823775"/>
    </source>
</evidence>